<dbReference type="AlphaFoldDB" id="A0A9N8H832"/>
<dbReference type="EMBL" id="CAICTM010000224">
    <property type="protein sequence ID" value="CAB9505253.1"/>
    <property type="molecule type" value="Genomic_DNA"/>
</dbReference>
<evidence type="ECO:0000256" key="1">
    <source>
        <dbReference type="SAM" id="MobiDB-lite"/>
    </source>
</evidence>
<gene>
    <name evidence="2" type="ORF">SEMRO_225_G091731.1</name>
</gene>
<dbReference type="Proteomes" id="UP001153069">
    <property type="component" value="Unassembled WGS sequence"/>
</dbReference>
<keyword evidence="3" id="KW-1185">Reference proteome</keyword>
<protein>
    <submittedName>
        <fullName evidence="2">Uncharacterized protein</fullName>
    </submittedName>
</protein>
<organism evidence="2 3">
    <name type="scientific">Seminavis robusta</name>
    <dbReference type="NCBI Taxonomy" id="568900"/>
    <lineage>
        <taxon>Eukaryota</taxon>
        <taxon>Sar</taxon>
        <taxon>Stramenopiles</taxon>
        <taxon>Ochrophyta</taxon>
        <taxon>Bacillariophyta</taxon>
        <taxon>Bacillariophyceae</taxon>
        <taxon>Bacillariophycidae</taxon>
        <taxon>Naviculales</taxon>
        <taxon>Naviculaceae</taxon>
        <taxon>Seminavis</taxon>
    </lineage>
</organism>
<accession>A0A9N8H832</accession>
<feature type="region of interest" description="Disordered" evidence="1">
    <location>
        <begin position="117"/>
        <end position="151"/>
    </location>
</feature>
<name>A0A9N8H832_9STRA</name>
<feature type="compositionally biased region" description="Basic and acidic residues" evidence="1">
    <location>
        <begin position="117"/>
        <end position="128"/>
    </location>
</feature>
<sequence length="151" mass="17330">MFDFDKFENQYLYRIKSGVDDNHMFVATATKDNGATIAIQEWCNGPTVEETIQKKSITKKITKEPQWDSKATWLLRMQELEGIPAIGVQDIKWIELYDKWGPLIPEDKRKQMKWYHENPGDARREKVKNNRNASKAAKAARTITANGAGAT</sequence>
<reference evidence="2" key="1">
    <citation type="submission" date="2020-06" db="EMBL/GenBank/DDBJ databases">
        <authorList>
            <consortium name="Plant Systems Biology data submission"/>
        </authorList>
    </citation>
    <scope>NUCLEOTIDE SEQUENCE</scope>
    <source>
        <strain evidence="2">D6</strain>
    </source>
</reference>
<feature type="compositionally biased region" description="Low complexity" evidence="1">
    <location>
        <begin position="130"/>
        <end position="151"/>
    </location>
</feature>
<evidence type="ECO:0000313" key="3">
    <source>
        <dbReference type="Proteomes" id="UP001153069"/>
    </source>
</evidence>
<evidence type="ECO:0000313" key="2">
    <source>
        <dbReference type="EMBL" id="CAB9505253.1"/>
    </source>
</evidence>
<comment type="caution">
    <text evidence="2">The sequence shown here is derived from an EMBL/GenBank/DDBJ whole genome shotgun (WGS) entry which is preliminary data.</text>
</comment>
<proteinExistence type="predicted"/>